<dbReference type="Proteomes" id="UP000199584">
    <property type="component" value="Unassembled WGS sequence"/>
</dbReference>
<dbReference type="STRING" id="39060.SAMN05660706_1351"/>
<dbReference type="EMBL" id="FOYM01000035">
    <property type="protein sequence ID" value="SFR15248.1"/>
    <property type="molecule type" value="Genomic_DNA"/>
</dbReference>
<dbReference type="OrthoDB" id="3078218at2"/>
<dbReference type="InterPro" id="IPR006490">
    <property type="entry name" value="Maj_tail_phi13"/>
</dbReference>
<protein>
    <submittedName>
        <fullName evidence="1">Phage major tail protein, phi13 family</fullName>
    </submittedName>
</protein>
<dbReference type="RefSeq" id="WP_092486866.1">
    <property type="nucleotide sequence ID" value="NZ_FOYM01000035.1"/>
</dbReference>
<reference evidence="2" key="1">
    <citation type="submission" date="2016-10" db="EMBL/GenBank/DDBJ databases">
        <authorList>
            <person name="Varghese N."/>
            <person name="Submissions S."/>
        </authorList>
    </citation>
    <scope>NUCLEOTIDE SEQUENCE [LARGE SCALE GENOMIC DNA]</scope>
    <source>
        <strain evidence="2">DSM 3669</strain>
    </source>
</reference>
<proteinExistence type="predicted"/>
<evidence type="ECO:0000313" key="1">
    <source>
        <dbReference type="EMBL" id="SFR15248.1"/>
    </source>
</evidence>
<dbReference type="InterPro" id="IPR006724">
    <property type="entry name" value="Phage_TTP"/>
</dbReference>
<organism evidence="1 2">
    <name type="scientific">Desulfoscipio geothermicus DSM 3669</name>
    <dbReference type="NCBI Taxonomy" id="1121426"/>
    <lineage>
        <taxon>Bacteria</taxon>
        <taxon>Bacillati</taxon>
        <taxon>Bacillota</taxon>
        <taxon>Clostridia</taxon>
        <taxon>Eubacteriales</taxon>
        <taxon>Desulfallaceae</taxon>
        <taxon>Desulfoscipio</taxon>
    </lineage>
</organism>
<keyword evidence="2" id="KW-1185">Reference proteome</keyword>
<name>A0A1I6ECN0_9FIRM</name>
<accession>A0A1I6ECN0</accession>
<evidence type="ECO:0000313" key="2">
    <source>
        <dbReference type="Proteomes" id="UP000199584"/>
    </source>
</evidence>
<feature type="non-terminal residue" evidence="1">
    <location>
        <position position="181"/>
    </location>
</feature>
<gene>
    <name evidence="1" type="ORF">SAMN05660706_1351</name>
</gene>
<dbReference type="Pfam" id="PF04630">
    <property type="entry name" value="Phage_TTP_1"/>
    <property type="match status" value="1"/>
</dbReference>
<dbReference type="NCBIfam" id="TIGR01603">
    <property type="entry name" value="maj_tail_phi13"/>
    <property type="match status" value="1"/>
</dbReference>
<sequence>MGKKKAIIGVDSVHYALLISDTSSGASWQAAVALPGVTELGVNPNGAVATLFADNGPAVTANSIGEIEVSLNMADLTPEERAILLGHERSGGVTKFKSSDISPEVALGFRTKLSDGTYGYVWLMKGKFAETEETIETQGDSVNFQVAALTGKFTILEYNEEWKRTTRTDDPDYVSSLGENW</sequence>
<dbReference type="AlphaFoldDB" id="A0A1I6ECN0"/>